<dbReference type="InterPro" id="IPR050882">
    <property type="entry name" value="Prepilin_peptidase/N-MTase"/>
</dbReference>
<feature type="domain" description="Prepilin type IV endopeptidase peptidase" evidence="8">
    <location>
        <begin position="125"/>
        <end position="236"/>
    </location>
</feature>
<evidence type="ECO:0000256" key="2">
    <source>
        <dbReference type="ARBA" id="ARBA00005801"/>
    </source>
</evidence>
<dbReference type="EC" id="3.4.23.43" evidence="10"/>
<evidence type="ECO:0000313" key="11">
    <source>
        <dbReference type="Proteomes" id="UP000536685"/>
    </source>
</evidence>
<feature type="transmembrane region" description="Helical" evidence="7">
    <location>
        <begin position="146"/>
        <end position="166"/>
    </location>
</feature>
<keyword evidence="10" id="KW-0808">Transferase</keyword>
<dbReference type="GO" id="GO:0008168">
    <property type="term" value="F:methyltransferase activity"/>
    <property type="evidence" value="ECO:0007669"/>
    <property type="project" value="UniProtKB-KW"/>
</dbReference>
<dbReference type="GO" id="GO:0004190">
    <property type="term" value="F:aspartic-type endopeptidase activity"/>
    <property type="evidence" value="ECO:0007669"/>
    <property type="project" value="UniProtKB-EC"/>
</dbReference>
<evidence type="ECO:0000313" key="10">
    <source>
        <dbReference type="EMBL" id="MBB5841807.1"/>
    </source>
</evidence>
<sequence length="281" mass="29461">MIAEDAAILNVIMIVIVGVLGLVIGSFLNVVIYRVPQGMSVVNPPSACPHCGSHIGARDNVPVISWLLLRGKCRTCAEPISARYPIVELATGLLFAAAAYRFPLPYSAPVPIIIATAFLLVAFLYFAAISVALTGIDIDTHKLPNAIVLPAYPVVAILLIAASLIYGDYTQLLQAAIGGAILFAVYFLMALVYPGGMGFGDVKLAGVIGVILGFLDWGSLIIGAFAAFLLGGLFGIALLLTRKAGRKSGIPFGPWMLAGAWIGIFFGGRVWAGYLSLVGLA</sequence>
<dbReference type="Gene3D" id="1.20.120.1220">
    <property type="match status" value="1"/>
</dbReference>
<dbReference type="GO" id="GO:0006465">
    <property type="term" value="P:signal peptide processing"/>
    <property type="evidence" value="ECO:0007669"/>
    <property type="project" value="TreeGrafter"/>
</dbReference>
<keyword evidence="10" id="KW-0378">Hydrolase</keyword>
<evidence type="ECO:0000256" key="1">
    <source>
        <dbReference type="ARBA" id="ARBA00004651"/>
    </source>
</evidence>
<dbReference type="GO" id="GO:0032259">
    <property type="term" value="P:methylation"/>
    <property type="evidence" value="ECO:0007669"/>
    <property type="project" value="UniProtKB-KW"/>
</dbReference>
<evidence type="ECO:0000256" key="5">
    <source>
        <dbReference type="ARBA" id="ARBA00022989"/>
    </source>
</evidence>
<evidence type="ECO:0000259" key="8">
    <source>
        <dbReference type="Pfam" id="PF01478"/>
    </source>
</evidence>
<proteinExistence type="inferred from homology"/>
<dbReference type="PANTHER" id="PTHR30487">
    <property type="entry name" value="TYPE 4 PREPILIN-LIKE PROTEINS LEADER PEPTIDE-PROCESSING ENZYME"/>
    <property type="match status" value="1"/>
</dbReference>
<dbReference type="PANTHER" id="PTHR30487:SF0">
    <property type="entry name" value="PREPILIN LEADER PEPTIDASE_N-METHYLTRANSFERASE-RELATED"/>
    <property type="match status" value="1"/>
</dbReference>
<keyword evidence="4 7" id="KW-0812">Transmembrane</keyword>
<feature type="transmembrane region" description="Helical" evidence="7">
    <location>
        <begin position="221"/>
        <end position="240"/>
    </location>
</feature>
<organism evidence="10 11">
    <name type="scientific">Conyzicola lurida</name>
    <dbReference type="NCBI Taxonomy" id="1172621"/>
    <lineage>
        <taxon>Bacteria</taxon>
        <taxon>Bacillati</taxon>
        <taxon>Actinomycetota</taxon>
        <taxon>Actinomycetes</taxon>
        <taxon>Micrococcales</taxon>
        <taxon>Microbacteriaceae</taxon>
        <taxon>Conyzicola</taxon>
    </lineage>
</organism>
<dbReference type="AlphaFoldDB" id="A0A841AEY8"/>
<evidence type="ECO:0000256" key="6">
    <source>
        <dbReference type="ARBA" id="ARBA00023136"/>
    </source>
</evidence>
<comment type="subcellular location">
    <subcellularLocation>
        <location evidence="1">Cell membrane</location>
        <topology evidence="1">Multi-pass membrane protein</topology>
    </subcellularLocation>
</comment>
<comment type="similarity">
    <text evidence="2">Belongs to the peptidase A24 family.</text>
</comment>
<feature type="transmembrane region" description="Helical" evidence="7">
    <location>
        <begin position="172"/>
        <end position="191"/>
    </location>
</feature>
<feature type="transmembrane region" description="Helical" evidence="7">
    <location>
        <begin position="112"/>
        <end position="134"/>
    </location>
</feature>
<comment type="caution">
    <text evidence="10">The sequence shown here is derived from an EMBL/GenBank/DDBJ whole genome shotgun (WGS) entry which is preliminary data.</text>
</comment>
<evidence type="ECO:0000259" key="9">
    <source>
        <dbReference type="Pfam" id="PF06750"/>
    </source>
</evidence>
<accession>A0A841AEY8</accession>
<evidence type="ECO:0000256" key="7">
    <source>
        <dbReference type="SAM" id="Phobius"/>
    </source>
</evidence>
<feature type="transmembrane region" description="Helical" evidence="7">
    <location>
        <begin position="252"/>
        <end position="272"/>
    </location>
</feature>
<keyword evidence="6 7" id="KW-0472">Membrane</keyword>
<dbReference type="EC" id="2.1.1.-" evidence="10"/>
<reference evidence="10 11" key="1">
    <citation type="submission" date="2020-08" db="EMBL/GenBank/DDBJ databases">
        <title>Sequencing the genomes of 1000 actinobacteria strains.</title>
        <authorList>
            <person name="Klenk H.-P."/>
        </authorList>
    </citation>
    <scope>NUCLEOTIDE SEQUENCE [LARGE SCALE GENOMIC DNA]</scope>
    <source>
        <strain evidence="10 11">DSM 105784</strain>
    </source>
</reference>
<dbReference type="Pfam" id="PF01478">
    <property type="entry name" value="Peptidase_A24"/>
    <property type="match status" value="1"/>
</dbReference>
<keyword evidence="10" id="KW-0489">Methyltransferase</keyword>
<evidence type="ECO:0000256" key="3">
    <source>
        <dbReference type="ARBA" id="ARBA00022475"/>
    </source>
</evidence>
<protein>
    <submittedName>
        <fullName evidence="10">Leader peptidase (Prepilin peptidase)/N-methyltransferase</fullName>
        <ecNumber evidence="10">2.1.1.-</ecNumber>
        <ecNumber evidence="10">3.4.23.43</ecNumber>
    </submittedName>
</protein>
<dbReference type="InterPro" id="IPR000045">
    <property type="entry name" value="Prepilin_IV_endopep_pep"/>
</dbReference>
<feature type="domain" description="Prepilin peptidase A24 N-terminal" evidence="9">
    <location>
        <begin position="19"/>
        <end position="102"/>
    </location>
</feature>
<feature type="transmembrane region" description="Helical" evidence="7">
    <location>
        <begin position="6"/>
        <end position="32"/>
    </location>
</feature>
<keyword evidence="11" id="KW-1185">Reference proteome</keyword>
<keyword evidence="3" id="KW-1003">Cell membrane</keyword>
<dbReference type="GO" id="GO:0005886">
    <property type="term" value="C:plasma membrane"/>
    <property type="evidence" value="ECO:0007669"/>
    <property type="project" value="UniProtKB-SubCell"/>
</dbReference>
<keyword evidence="5 7" id="KW-1133">Transmembrane helix</keyword>
<dbReference type="EMBL" id="JACHMJ010000001">
    <property type="protein sequence ID" value="MBB5841807.1"/>
    <property type="molecule type" value="Genomic_DNA"/>
</dbReference>
<dbReference type="InterPro" id="IPR010627">
    <property type="entry name" value="Prepilin_pept_A24_N"/>
</dbReference>
<name>A0A841AEY8_9MICO</name>
<evidence type="ECO:0000256" key="4">
    <source>
        <dbReference type="ARBA" id="ARBA00022692"/>
    </source>
</evidence>
<gene>
    <name evidence="10" type="ORF">HD599_000130</name>
</gene>
<dbReference type="RefSeq" id="WP_184232693.1">
    <property type="nucleotide sequence ID" value="NZ_JACHMJ010000001.1"/>
</dbReference>
<dbReference type="Proteomes" id="UP000536685">
    <property type="component" value="Unassembled WGS sequence"/>
</dbReference>
<dbReference type="Pfam" id="PF06750">
    <property type="entry name" value="A24_N_bact"/>
    <property type="match status" value="1"/>
</dbReference>